<feature type="region of interest" description="Disordered" evidence="1">
    <location>
        <begin position="209"/>
        <end position="231"/>
    </location>
</feature>
<dbReference type="InterPro" id="IPR000415">
    <property type="entry name" value="Nitroreductase-like"/>
</dbReference>
<dbReference type="Proteomes" id="UP000245539">
    <property type="component" value="Unassembled WGS sequence"/>
</dbReference>
<evidence type="ECO:0000259" key="2">
    <source>
        <dbReference type="Pfam" id="PF00881"/>
    </source>
</evidence>
<dbReference type="PANTHER" id="PTHR43821:SF1">
    <property type="entry name" value="NAD(P)H NITROREDUCTASE YDJA-RELATED"/>
    <property type="match status" value="1"/>
</dbReference>
<dbReference type="Pfam" id="PF00881">
    <property type="entry name" value="Nitroreductase"/>
    <property type="match status" value="1"/>
</dbReference>
<gene>
    <name evidence="3" type="ORF">DKW60_22480</name>
</gene>
<dbReference type="RefSeq" id="WP_109839899.1">
    <property type="nucleotide sequence ID" value="NZ_QGKM01000112.1"/>
</dbReference>
<evidence type="ECO:0000313" key="4">
    <source>
        <dbReference type="Proteomes" id="UP000245539"/>
    </source>
</evidence>
<dbReference type="InterPro" id="IPR029479">
    <property type="entry name" value="Nitroreductase"/>
</dbReference>
<keyword evidence="4" id="KW-1185">Reference proteome</keyword>
<evidence type="ECO:0000313" key="3">
    <source>
        <dbReference type="EMBL" id="PWQ92162.1"/>
    </source>
</evidence>
<dbReference type="InterPro" id="IPR052530">
    <property type="entry name" value="NAD(P)H_nitroreductase"/>
</dbReference>
<dbReference type="AlphaFoldDB" id="A0A317C7S1"/>
<dbReference type="EMBL" id="QGKM01000112">
    <property type="protein sequence ID" value="PWQ92162.1"/>
    <property type="molecule type" value="Genomic_DNA"/>
</dbReference>
<dbReference type="SUPFAM" id="SSF55469">
    <property type="entry name" value="FMN-dependent nitroreductase-like"/>
    <property type="match status" value="1"/>
</dbReference>
<accession>A0A317C7S1</accession>
<dbReference type="PANTHER" id="PTHR43821">
    <property type="entry name" value="NAD(P)H NITROREDUCTASE YDJA-RELATED"/>
    <property type="match status" value="1"/>
</dbReference>
<dbReference type="GO" id="GO:0016491">
    <property type="term" value="F:oxidoreductase activity"/>
    <property type="evidence" value="ECO:0007669"/>
    <property type="project" value="InterPro"/>
</dbReference>
<proteinExistence type="predicted"/>
<dbReference type="Gene3D" id="3.40.109.10">
    <property type="entry name" value="NADH Oxidase"/>
    <property type="match status" value="1"/>
</dbReference>
<sequence>MTQHSETLSPDQLTTAVDQVIQTRKSVKVIGDVDNIPDIPDGFFEEVQAAMKVAGWAPFHYTAHTSHLDRDMDSPVPWRFYALDQKNCLRLIDALMDHPELGLNKNVAILRMIAAYGALVLVTWLPEPETGNSDEEIARIADKNEEHVAAAAAATQNLLLAATARGMDSYWSSGGTLRDKVSFEICQIPLQERLLGAVFLAPDMPDREGVRPGKWRDKRGNPEQWMTSVSI</sequence>
<dbReference type="OrthoDB" id="214452at2"/>
<organism evidence="3 4">
    <name type="scientific">Leucothrix pacifica</name>
    <dbReference type="NCBI Taxonomy" id="1247513"/>
    <lineage>
        <taxon>Bacteria</taxon>
        <taxon>Pseudomonadati</taxon>
        <taxon>Pseudomonadota</taxon>
        <taxon>Gammaproteobacteria</taxon>
        <taxon>Thiotrichales</taxon>
        <taxon>Thiotrichaceae</taxon>
        <taxon>Leucothrix</taxon>
    </lineage>
</organism>
<comment type="caution">
    <text evidence="3">The sequence shown here is derived from an EMBL/GenBank/DDBJ whole genome shotgun (WGS) entry which is preliminary data.</text>
</comment>
<evidence type="ECO:0000256" key="1">
    <source>
        <dbReference type="SAM" id="MobiDB-lite"/>
    </source>
</evidence>
<name>A0A317C7S1_9GAMM</name>
<protein>
    <submittedName>
        <fullName evidence="3">Nitroreductase</fullName>
    </submittedName>
</protein>
<reference evidence="3 4" key="1">
    <citation type="submission" date="2018-05" db="EMBL/GenBank/DDBJ databases">
        <title>Leucothrix arctica sp. nov., isolated from Arctic seawater.</title>
        <authorList>
            <person name="Choi A."/>
            <person name="Baek K."/>
        </authorList>
    </citation>
    <scope>NUCLEOTIDE SEQUENCE [LARGE SCALE GENOMIC DNA]</scope>
    <source>
        <strain evidence="3 4">JCM 18388</strain>
    </source>
</reference>
<feature type="compositionally biased region" description="Basic and acidic residues" evidence="1">
    <location>
        <begin position="209"/>
        <end position="221"/>
    </location>
</feature>
<feature type="domain" description="Nitroreductase" evidence="2">
    <location>
        <begin position="45"/>
        <end position="198"/>
    </location>
</feature>